<sequence>MAVETWRRGLVLALYLLPVVAAAEQVLIERAPYRVSLPEQACAAQQRIRVVADAHQHLGYDNSDLKAVVRRAHAAVWLSCFKVESLCVEAYLAGSDIRVMHARAHREDDFDLKIAAPPDCTPVQAEATAADNDAAAQTLESVMQRAAQSDAQALHAFAQHYQNNPQEAVANDVLETVTGRPEQVAALSRAEKITLLELLAAREGSREALAAIRQDSLNGLASADYALGRLYAGDRQAKLPMDDAFLEQDLHIDAAQDRRDRATVAAYFFTQAARKGDRVAEQIAELAGLEGAQKDGDGSSSTDATQAGQDVARADEQANGGPLESGEEQGQGRSALEAAETDAGNAPDGRALEAGPVPGDALRPGVFVGLSQGDARGVVELALLPAPAPPQSASDQSAEQAEDAQSGAPSAAPAVPTSGSSGAPSPEPPVAPEDVPYEQPEGELIID</sequence>
<dbReference type="AlphaFoldDB" id="A0A1Y1SG24"/>
<dbReference type="STRING" id="1317117.ATO7_01980"/>
<name>A0A1Y1SG24_9GAMM</name>
<gene>
    <name evidence="2" type="ORF">ATO7_01980</name>
</gene>
<reference evidence="2 3" key="1">
    <citation type="submission" date="2013-04" db="EMBL/GenBank/DDBJ databases">
        <title>Oceanococcus atlanticus 22II-S10r2 Genome Sequencing.</title>
        <authorList>
            <person name="Lai Q."/>
            <person name="Li G."/>
            <person name="Shao Z."/>
        </authorList>
    </citation>
    <scope>NUCLEOTIDE SEQUENCE [LARGE SCALE GENOMIC DNA]</scope>
    <source>
        <strain evidence="2 3">22II-S10r2</strain>
    </source>
</reference>
<dbReference type="Proteomes" id="UP000192342">
    <property type="component" value="Unassembled WGS sequence"/>
</dbReference>
<feature type="region of interest" description="Disordered" evidence="1">
    <location>
        <begin position="386"/>
        <end position="447"/>
    </location>
</feature>
<evidence type="ECO:0000256" key="1">
    <source>
        <dbReference type="SAM" id="MobiDB-lite"/>
    </source>
</evidence>
<dbReference type="EMBL" id="AQQV01000001">
    <property type="protein sequence ID" value="ORE88605.1"/>
    <property type="molecule type" value="Genomic_DNA"/>
</dbReference>
<feature type="region of interest" description="Disordered" evidence="1">
    <location>
        <begin position="290"/>
        <end position="357"/>
    </location>
</feature>
<feature type="compositionally biased region" description="Low complexity" evidence="1">
    <location>
        <begin position="386"/>
        <end position="424"/>
    </location>
</feature>
<accession>A0A1Y1SG24</accession>
<proteinExistence type="predicted"/>
<evidence type="ECO:0000313" key="2">
    <source>
        <dbReference type="EMBL" id="ORE88605.1"/>
    </source>
</evidence>
<organism evidence="2 3">
    <name type="scientific">Oceanococcus atlanticus</name>
    <dbReference type="NCBI Taxonomy" id="1317117"/>
    <lineage>
        <taxon>Bacteria</taxon>
        <taxon>Pseudomonadati</taxon>
        <taxon>Pseudomonadota</taxon>
        <taxon>Gammaproteobacteria</taxon>
        <taxon>Chromatiales</taxon>
        <taxon>Oceanococcaceae</taxon>
        <taxon>Oceanococcus</taxon>
    </lineage>
</organism>
<comment type="caution">
    <text evidence="2">The sequence shown here is derived from an EMBL/GenBank/DDBJ whole genome shotgun (WGS) entry which is preliminary data.</text>
</comment>
<feature type="compositionally biased region" description="Polar residues" evidence="1">
    <location>
        <begin position="298"/>
        <end position="308"/>
    </location>
</feature>
<evidence type="ECO:0000313" key="3">
    <source>
        <dbReference type="Proteomes" id="UP000192342"/>
    </source>
</evidence>
<keyword evidence="3" id="KW-1185">Reference proteome</keyword>
<protein>
    <submittedName>
        <fullName evidence="2">Uncharacterized protein</fullName>
    </submittedName>
</protein>
<dbReference type="RefSeq" id="WP_083559232.1">
    <property type="nucleotide sequence ID" value="NZ_AQQV01000001.1"/>
</dbReference>